<sequence>MTVTARVPARASTSGGPRTPVQSLVDVLCLVGCLALVLTPLLAVYGGTSALPAVAGGLLLGTAVAVASAVWRWSAVTTVAAVIACYALVGGPLAAPTTMNGVLPTRATLSALVNGPAAAWKQLLTLQPPVGTTGSLLVAALLLALVGSVTAMALTLRVGRGTAATTAALVPPAVMVAVIVLGTRNPTVPPVLTGTVLALVLLPWAVARSGAFRVRRVVASALLLTVAGVAGVAAAPAVVGQTPRLVVRDEIVPPFDPRDYPSPLAAFREFVKKDEDTTLFTVEGLPAGARVRLATMDRYDGVVWNVAGSGSAEASGEFRRVGDDLEPSVRGDEAHVEFTVEGLDGVWLPTVGQARSIRVDDLDAAAGLRYNDATGGAVLTGGVHKGLTYSADVVVPRTPDDDEIGRAPADTLPQPAVVGAPDAVAVTATDVARDAGSPVGIARSLTDWLSQEGYFSHGNIEAGDFPSLSGHGADRITSLLAGDVMVGDGEQYAAALALLAREMKLPARVVLGFVPEASGTDGPVEVHGEDVQAWVEIAFAGQGWVPFDPTPPRTQTPQEDVEQKPTQPDPQVVQPPPAPPAVVNPPDEDTEQPNNDTDDDQRGSDAAWRKVAEVAGVASVPLLVLASPFLVVGALKARRRRRRRREPDSVVRVAGGWDEVVDAARDLRRPCPPTATRLESAHVLASSFADAPEEHAATVQATVRDLARSADHAVFGAGTPDDTAAAAYWTQVEAAVQAMRSGVGWRRRWRSRVSTASLRHRRRQRRDTRRGRGPAGGPAPAADRPRPRGGRGTSS</sequence>
<feature type="compositionally biased region" description="Basic residues" evidence="1">
    <location>
        <begin position="758"/>
        <end position="772"/>
    </location>
</feature>
<dbReference type="SUPFAM" id="SSF54001">
    <property type="entry name" value="Cysteine proteinases"/>
    <property type="match status" value="1"/>
</dbReference>
<dbReference type="InterPro" id="IPR021878">
    <property type="entry name" value="TgpA_N"/>
</dbReference>
<evidence type="ECO:0000256" key="2">
    <source>
        <dbReference type="SAM" id="Phobius"/>
    </source>
</evidence>
<feature type="transmembrane region" description="Helical" evidence="2">
    <location>
        <begin position="218"/>
        <end position="239"/>
    </location>
</feature>
<feature type="transmembrane region" description="Helical" evidence="2">
    <location>
        <begin position="614"/>
        <end position="635"/>
    </location>
</feature>
<accession>A0A919NYF0</accession>
<evidence type="ECO:0000259" key="3">
    <source>
        <dbReference type="SMART" id="SM00460"/>
    </source>
</evidence>
<proteinExistence type="predicted"/>
<dbReference type="AlphaFoldDB" id="A0A919NYF0"/>
<feature type="compositionally biased region" description="Pro residues" evidence="1">
    <location>
        <begin position="573"/>
        <end position="583"/>
    </location>
</feature>
<feature type="region of interest" description="Disordered" evidence="1">
    <location>
        <begin position="753"/>
        <end position="795"/>
    </location>
</feature>
<feature type="transmembrane region" description="Helical" evidence="2">
    <location>
        <begin position="51"/>
        <end position="71"/>
    </location>
</feature>
<dbReference type="Pfam" id="PF11992">
    <property type="entry name" value="TgpA_N"/>
    <property type="match status" value="1"/>
</dbReference>
<dbReference type="EMBL" id="BONK01000002">
    <property type="protein sequence ID" value="GIG19931.1"/>
    <property type="molecule type" value="Genomic_DNA"/>
</dbReference>
<dbReference type="Proteomes" id="UP000632740">
    <property type="component" value="Unassembled WGS sequence"/>
</dbReference>
<gene>
    <name evidence="4" type="ORF">Cch01nite_06550</name>
</gene>
<feature type="transmembrane region" description="Helical" evidence="2">
    <location>
        <begin position="24"/>
        <end position="45"/>
    </location>
</feature>
<organism evidence="4 5">
    <name type="scientific">Cellulomonas chitinilytica</name>
    <dbReference type="NCBI Taxonomy" id="398759"/>
    <lineage>
        <taxon>Bacteria</taxon>
        <taxon>Bacillati</taxon>
        <taxon>Actinomycetota</taxon>
        <taxon>Actinomycetes</taxon>
        <taxon>Micrococcales</taxon>
        <taxon>Cellulomonadaceae</taxon>
        <taxon>Cellulomonas</taxon>
    </lineage>
</organism>
<name>A0A919NYF0_9CELL</name>
<feature type="transmembrane region" description="Helical" evidence="2">
    <location>
        <begin position="136"/>
        <end position="156"/>
    </location>
</feature>
<comment type="caution">
    <text evidence="4">The sequence shown here is derived from an EMBL/GenBank/DDBJ whole genome shotgun (WGS) entry which is preliminary data.</text>
</comment>
<keyword evidence="5" id="KW-1185">Reference proteome</keyword>
<keyword evidence="2" id="KW-0812">Transmembrane</keyword>
<dbReference type="Gene3D" id="3.10.620.30">
    <property type="match status" value="1"/>
</dbReference>
<evidence type="ECO:0000313" key="5">
    <source>
        <dbReference type="Proteomes" id="UP000632740"/>
    </source>
</evidence>
<feature type="transmembrane region" description="Helical" evidence="2">
    <location>
        <begin position="188"/>
        <end position="206"/>
    </location>
</feature>
<dbReference type="Pfam" id="PF01841">
    <property type="entry name" value="Transglut_core"/>
    <property type="match status" value="1"/>
</dbReference>
<dbReference type="InterPro" id="IPR052901">
    <property type="entry name" value="Bact_TGase-like"/>
</dbReference>
<reference evidence="4" key="1">
    <citation type="submission" date="2021-01" db="EMBL/GenBank/DDBJ databases">
        <title>Whole genome shotgun sequence of Cellulomonas chitinilytica NBRC 110799.</title>
        <authorList>
            <person name="Komaki H."/>
            <person name="Tamura T."/>
        </authorList>
    </citation>
    <scope>NUCLEOTIDE SEQUENCE</scope>
    <source>
        <strain evidence="4">NBRC 110799</strain>
    </source>
</reference>
<protein>
    <submittedName>
        <fullName evidence="4">Transglutaminase</fullName>
    </submittedName>
</protein>
<keyword evidence="2" id="KW-0472">Membrane</keyword>
<feature type="transmembrane region" description="Helical" evidence="2">
    <location>
        <begin position="78"/>
        <end position="95"/>
    </location>
</feature>
<dbReference type="RefSeq" id="WP_203748555.1">
    <property type="nucleotide sequence ID" value="NZ_BONK01000002.1"/>
</dbReference>
<feature type="domain" description="Transglutaminase-like" evidence="3">
    <location>
        <begin position="481"/>
        <end position="551"/>
    </location>
</feature>
<feature type="compositionally biased region" description="Acidic residues" evidence="1">
    <location>
        <begin position="586"/>
        <end position="599"/>
    </location>
</feature>
<feature type="region of interest" description="Disordered" evidence="1">
    <location>
        <begin position="545"/>
        <end position="605"/>
    </location>
</feature>
<dbReference type="PANTHER" id="PTHR42736:SF1">
    <property type="entry name" value="PROTEIN-GLUTAMINE GAMMA-GLUTAMYLTRANSFERASE"/>
    <property type="match status" value="1"/>
</dbReference>
<dbReference type="InterPro" id="IPR038765">
    <property type="entry name" value="Papain-like_cys_pep_sf"/>
</dbReference>
<dbReference type="PANTHER" id="PTHR42736">
    <property type="entry name" value="PROTEIN-GLUTAMINE GAMMA-GLUTAMYLTRANSFERASE"/>
    <property type="match status" value="1"/>
</dbReference>
<dbReference type="InterPro" id="IPR002931">
    <property type="entry name" value="Transglutaminase-like"/>
</dbReference>
<evidence type="ECO:0000256" key="1">
    <source>
        <dbReference type="SAM" id="MobiDB-lite"/>
    </source>
</evidence>
<keyword evidence="2" id="KW-1133">Transmembrane helix</keyword>
<feature type="transmembrane region" description="Helical" evidence="2">
    <location>
        <begin position="163"/>
        <end position="182"/>
    </location>
</feature>
<dbReference type="SMART" id="SM00460">
    <property type="entry name" value="TGc"/>
    <property type="match status" value="1"/>
</dbReference>
<evidence type="ECO:0000313" key="4">
    <source>
        <dbReference type="EMBL" id="GIG19931.1"/>
    </source>
</evidence>